<dbReference type="InterPro" id="IPR050738">
    <property type="entry name" value="Sulfatase"/>
</dbReference>
<keyword evidence="4" id="KW-0106">Calcium</keyword>
<evidence type="ECO:0000256" key="4">
    <source>
        <dbReference type="ARBA" id="ARBA00022837"/>
    </source>
</evidence>
<dbReference type="InterPro" id="IPR024607">
    <property type="entry name" value="Sulfatase_CS"/>
</dbReference>
<dbReference type="RefSeq" id="WP_231742011.1">
    <property type="nucleotide sequence ID" value="NZ_CP151726.1"/>
</dbReference>
<dbReference type="SUPFAM" id="SSF53649">
    <property type="entry name" value="Alkaline phosphatase-like"/>
    <property type="match status" value="1"/>
</dbReference>
<evidence type="ECO:0000256" key="1">
    <source>
        <dbReference type="ARBA" id="ARBA00008779"/>
    </source>
</evidence>
<feature type="transmembrane region" description="Helical" evidence="5">
    <location>
        <begin position="6"/>
        <end position="27"/>
    </location>
</feature>
<organism evidence="7 8">
    <name type="scientific">Stieleria varia</name>
    <dbReference type="NCBI Taxonomy" id="2528005"/>
    <lineage>
        <taxon>Bacteria</taxon>
        <taxon>Pseudomonadati</taxon>
        <taxon>Planctomycetota</taxon>
        <taxon>Planctomycetia</taxon>
        <taxon>Pirellulales</taxon>
        <taxon>Pirellulaceae</taxon>
        <taxon>Stieleria</taxon>
    </lineage>
</organism>
<keyword evidence="5" id="KW-0472">Membrane</keyword>
<accession>A0A5C6AYI5</accession>
<dbReference type="PANTHER" id="PTHR42693">
    <property type="entry name" value="ARYLSULFATASE FAMILY MEMBER"/>
    <property type="match status" value="1"/>
</dbReference>
<evidence type="ECO:0000313" key="7">
    <source>
        <dbReference type="EMBL" id="TWU05033.1"/>
    </source>
</evidence>
<evidence type="ECO:0000313" key="8">
    <source>
        <dbReference type="Proteomes" id="UP000320176"/>
    </source>
</evidence>
<evidence type="ECO:0000256" key="2">
    <source>
        <dbReference type="ARBA" id="ARBA00022723"/>
    </source>
</evidence>
<keyword evidence="5" id="KW-0812">Transmembrane</keyword>
<dbReference type="AlphaFoldDB" id="A0A5C6AYI5"/>
<gene>
    <name evidence="7" type="primary">atsA_40</name>
    <name evidence="7" type="ORF">Pla52n_30790</name>
</gene>
<name>A0A5C6AYI5_9BACT</name>
<keyword evidence="8" id="KW-1185">Reference proteome</keyword>
<evidence type="ECO:0000256" key="5">
    <source>
        <dbReference type="SAM" id="Phobius"/>
    </source>
</evidence>
<dbReference type="PROSITE" id="PS00149">
    <property type="entry name" value="SULFATASE_2"/>
    <property type="match status" value="1"/>
</dbReference>
<reference evidence="7 8" key="1">
    <citation type="submission" date="2019-02" db="EMBL/GenBank/DDBJ databases">
        <title>Deep-cultivation of Planctomycetes and their phenomic and genomic characterization uncovers novel biology.</title>
        <authorList>
            <person name="Wiegand S."/>
            <person name="Jogler M."/>
            <person name="Boedeker C."/>
            <person name="Pinto D."/>
            <person name="Vollmers J."/>
            <person name="Rivas-Marin E."/>
            <person name="Kohn T."/>
            <person name="Peeters S.H."/>
            <person name="Heuer A."/>
            <person name="Rast P."/>
            <person name="Oberbeckmann S."/>
            <person name="Bunk B."/>
            <person name="Jeske O."/>
            <person name="Meyerdierks A."/>
            <person name="Storesund J.E."/>
            <person name="Kallscheuer N."/>
            <person name="Luecker S."/>
            <person name="Lage O.M."/>
            <person name="Pohl T."/>
            <person name="Merkel B.J."/>
            <person name="Hornburger P."/>
            <person name="Mueller R.-W."/>
            <person name="Bruemmer F."/>
            <person name="Labrenz M."/>
            <person name="Spormann A.M."/>
            <person name="Op Den Camp H."/>
            <person name="Overmann J."/>
            <person name="Amann R."/>
            <person name="Jetten M.S.M."/>
            <person name="Mascher T."/>
            <person name="Medema M.H."/>
            <person name="Devos D.P."/>
            <person name="Kaster A.-K."/>
            <person name="Ovreas L."/>
            <person name="Rohde M."/>
            <person name="Galperin M.Y."/>
            <person name="Jogler C."/>
        </authorList>
    </citation>
    <scope>NUCLEOTIDE SEQUENCE [LARGE SCALE GENOMIC DNA]</scope>
    <source>
        <strain evidence="7 8">Pla52n</strain>
    </source>
</reference>
<dbReference type="InterPro" id="IPR017850">
    <property type="entry name" value="Alkaline_phosphatase_core_sf"/>
</dbReference>
<dbReference type="Gene3D" id="3.30.1120.10">
    <property type="match status" value="1"/>
</dbReference>
<keyword evidence="2" id="KW-0479">Metal-binding</keyword>
<protein>
    <submittedName>
        <fullName evidence="7">Arylsulfatase</fullName>
        <ecNumber evidence="7">3.1.6.1</ecNumber>
    </submittedName>
</protein>
<dbReference type="Proteomes" id="UP000320176">
    <property type="component" value="Unassembled WGS sequence"/>
</dbReference>
<dbReference type="InterPro" id="IPR000917">
    <property type="entry name" value="Sulfatase_N"/>
</dbReference>
<dbReference type="GO" id="GO:0004065">
    <property type="term" value="F:arylsulfatase activity"/>
    <property type="evidence" value="ECO:0007669"/>
    <property type="project" value="UniProtKB-EC"/>
</dbReference>
<keyword evidence="3 7" id="KW-0378">Hydrolase</keyword>
<feature type="domain" description="Sulfatase N-terminal" evidence="6">
    <location>
        <begin position="36"/>
        <end position="344"/>
    </location>
</feature>
<comment type="caution">
    <text evidence="7">The sequence shown here is derived from an EMBL/GenBank/DDBJ whole genome shotgun (WGS) entry which is preliminary data.</text>
</comment>
<proteinExistence type="inferred from homology"/>
<dbReference type="EMBL" id="SJPN01000003">
    <property type="protein sequence ID" value="TWU05033.1"/>
    <property type="molecule type" value="Genomic_DNA"/>
</dbReference>
<dbReference type="Gene3D" id="3.40.720.10">
    <property type="entry name" value="Alkaline Phosphatase, subunit A"/>
    <property type="match status" value="1"/>
</dbReference>
<sequence length="459" mass="51445">MKHSTFYFLGQVLSVALVITLAIILNVSDLGAADRPNVLIIYGDDQGSIDMSCFGVADLRTPNMDRLAAQGIRLTNMYAPAPVCSASRVGLLTGRFPIRAGQPSNGPLDADEITIAEVFQQAGYRTGQVGKWHLGTTPEQIPSGQGFQNWFGHLQGCIDNYSHFFFWSGPNRHDLWDNGREIHRGGEFFPDMMVNKCNEFIDQSDDKPWLLYWAFNAPHYPYQGTEFWLNEYRDLPSPRREYCAFLSTMDERIGKVIEHLDASGQADNTIVIYQPDHGHSTETRAFGGGGNAGPYRGAKFSLFEGGIRVPAVVRYPKSWKAGQTRDQFMTACDWLPTLCDVCGVATPDVHLDGVSMKQVLAENAPAPRETFYWHTGGGNNPQWAVRDSEWKLIGNPLDTTAPQEGRVNGGRLPEEFFLVNLKNDPSETTNLAKQHPDVVQRLQEQREQWLTEFRTAPNR</sequence>
<dbReference type="PANTHER" id="PTHR42693:SF53">
    <property type="entry name" value="ENDO-4-O-SULFATASE"/>
    <property type="match status" value="1"/>
</dbReference>
<evidence type="ECO:0000259" key="6">
    <source>
        <dbReference type="Pfam" id="PF00884"/>
    </source>
</evidence>
<dbReference type="GO" id="GO:0046872">
    <property type="term" value="F:metal ion binding"/>
    <property type="evidence" value="ECO:0007669"/>
    <property type="project" value="UniProtKB-KW"/>
</dbReference>
<keyword evidence="5" id="KW-1133">Transmembrane helix</keyword>
<dbReference type="Pfam" id="PF00884">
    <property type="entry name" value="Sulfatase"/>
    <property type="match status" value="1"/>
</dbReference>
<dbReference type="EC" id="3.1.6.1" evidence="7"/>
<evidence type="ECO:0000256" key="3">
    <source>
        <dbReference type="ARBA" id="ARBA00022801"/>
    </source>
</evidence>
<comment type="similarity">
    <text evidence="1">Belongs to the sulfatase family.</text>
</comment>